<proteinExistence type="predicted"/>
<evidence type="ECO:0000313" key="2">
    <source>
        <dbReference type="EMBL" id="GAA1617972.1"/>
    </source>
</evidence>
<protein>
    <submittedName>
        <fullName evidence="2">Uncharacterized protein</fullName>
    </submittedName>
</protein>
<keyword evidence="3" id="KW-1185">Reference proteome</keyword>
<evidence type="ECO:0000256" key="1">
    <source>
        <dbReference type="SAM" id="MobiDB-lite"/>
    </source>
</evidence>
<accession>A0ABP4QRV2</accession>
<comment type="caution">
    <text evidence="2">The sequence shown here is derived from an EMBL/GenBank/DDBJ whole genome shotgun (WGS) entry which is preliminary data.</text>
</comment>
<feature type="region of interest" description="Disordered" evidence="1">
    <location>
        <begin position="42"/>
        <end position="62"/>
    </location>
</feature>
<sequence length="62" mass="6411">MMIVSRIETPIAAMPIAAMAGPASRSLTLSCHVSEVTGKFQHTRGRVTARPGSPVDNGSTCG</sequence>
<reference evidence="3" key="1">
    <citation type="journal article" date="2019" name="Int. J. Syst. Evol. Microbiol.">
        <title>The Global Catalogue of Microorganisms (GCM) 10K type strain sequencing project: providing services to taxonomists for standard genome sequencing and annotation.</title>
        <authorList>
            <consortium name="The Broad Institute Genomics Platform"/>
            <consortium name="The Broad Institute Genome Sequencing Center for Infectious Disease"/>
            <person name="Wu L."/>
            <person name="Ma J."/>
        </authorList>
    </citation>
    <scope>NUCLEOTIDE SEQUENCE [LARGE SCALE GENOMIC DNA]</scope>
    <source>
        <strain evidence="3">JCM 13929</strain>
    </source>
</reference>
<evidence type="ECO:0000313" key="3">
    <source>
        <dbReference type="Proteomes" id="UP001500064"/>
    </source>
</evidence>
<dbReference type="EMBL" id="BAAAMU010000006">
    <property type="protein sequence ID" value="GAA1617972.1"/>
    <property type="molecule type" value="Genomic_DNA"/>
</dbReference>
<gene>
    <name evidence="2" type="ORF">GCM10009733_012870</name>
</gene>
<dbReference type="Proteomes" id="UP001500064">
    <property type="component" value="Unassembled WGS sequence"/>
</dbReference>
<organism evidence="2 3">
    <name type="scientific">Nonomuraea maheshkhaliensis</name>
    <dbReference type="NCBI Taxonomy" id="419590"/>
    <lineage>
        <taxon>Bacteria</taxon>
        <taxon>Bacillati</taxon>
        <taxon>Actinomycetota</taxon>
        <taxon>Actinomycetes</taxon>
        <taxon>Streptosporangiales</taxon>
        <taxon>Streptosporangiaceae</taxon>
        <taxon>Nonomuraea</taxon>
    </lineage>
</organism>
<name>A0ABP4QRV2_9ACTN</name>